<dbReference type="Gene3D" id="3.40.50.150">
    <property type="entry name" value="Vaccinia Virus protein VP39"/>
    <property type="match status" value="1"/>
</dbReference>
<evidence type="ECO:0000256" key="5">
    <source>
        <dbReference type="HAMAP-Rule" id="MF_03188"/>
    </source>
</evidence>
<dbReference type="GO" id="GO:0032259">
    <property type="term" value="P:methylation"/>
    <property type="evidence" value="ECO:0007669"/>
    <property type="project" value="UniProtKB-KW"/>
</dbReference>
<comment type="subcellular location">
    <subcellularLocation>
        <location evidence="5">Cytoplasm</location>
    </subcellularLocation>
</comment>
<feature type="domain" description="Methyltransferase" evidence="6">
    <location>
        <begin position="75"/>
        <end position="210"/>
    </location>
</feature>
<dbReference type="InterPro" id="IPR025714">
    <property type="entry name" value="Methyltranfer_dom"/>
</dbReference>
<keyword evidence="4 5" id="KW-0949">S-adenosyl-L-methionine</keyword>
<sequence>MTTSTTEVTSLEPSELGTREYWDNVYAREITNHTDDHDDEGTNWFDEYSAEERVIDKLESIAERGILHKSGEGASRILDLGTGNGHMLFALREPNEDDLEPWTGDMVGVDYSVPSIDLARQIASQRQIEPSIQFETCDLLCEEPGEWLQGGFDLVLDKGTFDAISLMPQSGEVHTCDVYFNQVVKLVKPGGLLAITSCNWTKAELLTWLSHSSQQTGLQYFDEAQYQTFSFGGMTGSSIVSLIFRRAPT</sequence>
<comment type="similarity">
    <text evidence="5">Belongs to the class I-like SAM-binding methyltransferase superfamily. EFM4 family.</text>
</comment>
<evidence type="ECO:0000259" key="6">
    <source>
        <dbReference type="Pfam" id="PF13847"/>
    </source>
</evidence>
<dbReference type="PANTHER" id="PTHR12843">
    <property type="entry name" value="PROTEIN-LYSINE N-METHYLTRANSFERASE METTL10"/>
    <property type="match status" value="1"/>
</dbReference>
<dbReference type="Proteomes" id="UP000503462">
    <property type="component" value="Chromosome 1"/>
</dbReference>
<evidence type="ECO:0000256" key="3">
    <source>
        <dbReference type="ARBA" id="ARBA00022679"/>
    </source>
</evidence>
<reference evidence="7 8" key="1">
    <citation type="journal article" date="2016" name="Sci. Rep.">
        <title>Peltaster fructicola genome reveals evolution from an invasive phytopathogen to an ectophytic parasite.</title>
        <authorList>
            <person name="Xu C."/>
            <person name="Chen H."/>
            <person name="Gleason M.L."/>
            <person name="Xu J.R."/>
            <person name="Liu H."/>
            <person name="Zhang R."/>
            <person name="Sun G."/>
        </authorList>
    </citation>
    <scope>NUCLEOTIDE SEQUENCE [LARGE SCALE GENOMIC DNA]</scope>
    <source>
        <strain evidence="7 8">LNHT1506</strain>
    </source>
</reference>
<evidence type="ECO:0000256" key="4">
    <source>
        <dbReference type="ARBA" id="ARBA00022691"/>
    </source>
</evidence>
<dbReference type="InterPro" id="IPR026635">
    <property type="entry name" value="Efm4/METTL10"/>
</dbReference>
<evidence type="ECO:0000256" key="2">
    <source>
        <dbReference type="ARBA" id="ARBA00022603"/>
    </source>
</evidence>
<name>A0A6H0XLT3_9PEZI</name>
<comment type="function">
    <text evidence="5">S-adenosyl-L-methionine-dependent protein-lysine N-methyltransferase that mono- and dimethylates elongation factor 1-alpha at 'Lys-316'. May play a role in intracellular transport.</text>
</comment>
<dbReference type="Pfam" id="PF13847">
    <property type="entry name" value="Methyltransf_31"/>
    <property type="match status" value="1"/>
</dbReference>
<dbReference type="AlphaFoldDB" id="A0A6H0XLT3"/>
<dbReference type="EMBL" id="CP051139">
    <property type="protein sequence ID" value="QIW95588.1"/>
    <property type="molecule type" value="Genomic_DNA"/>
</dbReference>
<keyword evidence="3 5" id="KW-0808">Transferase</keyword>
<dbReference type="PANTHER" id="PTHR12843:SF5">
    <property type="entry name" value="EEF1A LYSINE METHYLTRANSFERASE 2"/>
    <property type="match status" value="1"/>
</dbReference>
<dbReference type="HAMAP" id="MF_03188">
    <property type="entry name" value="Methyltr_EFM4"/>
    <property type="match status" value="1"/>
</dbReference>
<keyword evidence="1 5" id="KW-0963">Cytoplasm</keyword>
<protein>
    <recommendedName>
        <fullName evidence="5">Protein-lysine N-methyltransferase EFM4</fullName>
        <ecNumber evidence="5">2.1.1.-</ecNumber>
    </recommendedName>
    <alternativeName>
        <fullName evidence="5">Elongation factor methyltransferase 4</fullName>
    </alternativeName>
</protein>
<dbReference type="SUPFAM" id="SSF53335">
    <property type="entry name" value="S-adenosyl-L-methionine-dependent methyltransferases"/>
    <property type="match status" value="1"/>
</dbReference>
<dbReference type="GO" id="GO:0016279">
    <property type="term" value="F:protein-lysine N-methyltransferase activity"/>
    <property type="evidence" value="ECO:0007669"/>
    <property type="project" value="UniProtKB-UniRule"/>
</dbReference>
<dbReference type="CDD" id="cd02440">
    <property type="entry name" value="AdoMet_MTases"/>
    <property type="match status" value="1"/>
</dbReference>
<keyword evidence="5" id="KW-0813">Transport</keyword>
<accession>A0A6H0XLT3</accession>
<organism evidence="7 8">
    <name type="scientific">Peltaster fructicola</name>
    <dbReference type="NCBI Taxonomy" id="286661"/>
    <lineage>
        <taxon>Eukaryota</taxon>
        <taxon>Fungi</taxon>
        <taxon>Dikarya</taxon>
        <taxon>Ascomycota</taxon>
        <taxon>Pezizomycotina</taxon>
        <taxon>Dothideomycetes</taxon>
        <taxon>Dothideomycetes incertae sedis</taxon>
        <taxon>Peltaster</taxon>
    </lineage>
</organism>
<dbReference type="OrthoDB" id="10069295at2759"/>
<dbReference type="GO" id="GO:0016192">
    <property type="term" value="P:vesicle-mediated transport"/>
    <property type="evidence" value="ECO:0007669"/>
    <property type="project" value="UniProtKB-UniRule"/>
</dbReference>
<keyword evidence="8" id="KW-1185">Reference proteome</keyword>
<dbReference type="EC" id="2.1.1.-" evidence="5"/>
<evidence type="ECO:0000256" key="1">
    <source>
        <dbReference type="ARBA" id="ARBA00022490"/>
    </source>
</evidence>
<evidence type="ECO:0000313" key="8">
    <source>
        <dbReference type="Proteomes" id="UP000503462"/>
    </source>
</evidence>
<dbReference type="InterPro" id="IPR029063">
    <property type="entry name" value="SAM-dependent_MTases_sf"/>
</dbReference>
<evidence type="ECO:0000313" key="7">
    <source>
        <dbReference type="EMBL" id="QIW95588.1"/>
    </source>
</evidence>
<proteinExistence type="inferred from homology"/>
<gene>
    <name evidence="5" type="primary">EFM4</name>
    <name evidence="7" type="ORF">AMS68_001106</name>
</gene>
<dbReference type="GO" id="GO:0005737">
    <property type="term" value="C:cytoplasm"/>
    <property type="evidence" value="ECO:0007669"/>
    <property type="project" value="UniProtKB-SubCell"/>
</dbReference>
<keyword evidence="2 5" id="KW-0489">Methyltransferase</keyword>